<feature type="transmembrane region" description="Helical" evidence="7">
    <location>
        <begin position="425"/>
        <end position="444"/>
    </location>
</feature>
<comment type="similarity">
    <text evidence="2">Belongs to the major facilitator superfamily.</text>
</comment>
<dbReference type="AlphaFoldDB" id="A0AA38X086"/>
<dbReference type="PROSITE" id="PS50850">
    <property type="entry name" value="MFS"/>
    <property type="match status" value="1"/>
</dbReference>
<feature type="transmembrane region" description="Helical" evidence="7">
    <location>
        <begin position="510"/>
        <end position="532"/>
    </location>
</feature>
<reference evidence="9" key="1">
    <citation type="submission" date="2022-10" db="EMBL/GenBank/DDBJ databases">
        <title>Culturing micro-colonial fungi from biological soil crusts in the Mojave desert and describing Neophaeococcomyces mojavensis, and introducing the new genera and species Taxawa tesnikishii.</title>
        <authorList>
            <person name="Kurbessoian T."/>
            <person name="Stajich J.E."/>
        </authorList>
    </citation>
    <scope>NUCLEOTIDE SEQUENCE</scope>
    <source>
        <strain evidence="9">TK_41</strain>
    </source>
</reference>
<dbReference type="InterPro" id="IPR036259">
    <property type="entry name" value="MFS_trans_sf"/>
</dbReference>
<evidence type="ECO:0000256" key="2">
    <source>
        <dbReference type="ARBA" id="ARBA00008335"/>
    </source>
</evidence>
<evidence type="ECO:0000256" key="1">
    <source>
        <dbReference type="ARBA" id="ARBA00004141"/>
    </source>
</evidence>
<dbReference type="InterPro" id="IPR011701">
    <property type="entry name" value="MFS"/>
</dbReference>
<evidence type="ECO:0000256" key="7">
    <source>
        <dbReference type="SAM" id="Phobius"/>
    </source>
</evidence>
<accession>A0AA38X086</accession>
<evidence type="ECO:0000256" key="5">
    <source>
        <dbReference type="ARBA" id="ARBA00022989"/>
    </source>
</evidence>
<dbReference type="InterPro" id="IPR020846">
    <property type="entry name" value="MFS_dom"/>
</dbReference>
<evidence type="ECO:0000313" key="10">
    <source>
        <dbReference type="Proteomes" id="UP001172673"/>
    </source>
</evidence>
<feature type="transmembrane region" description="Helical" evidence="7">
    <location>
        <begin position="233"/>
        <end position="260"/>
    </location>
</feature>
<organism evidence="9 10">
    <name type="scientific">Cladophialophora chaetospira</name>
    <dbReference type="NCBI Taxonomy" id="386627"/>
    <lineage>
        <taxon>Eukaryota</taxon>
        <taxon>Fungi</taxon>
        <taxon>Dikarya</taxon>
        <taxon>Ascomycota</taxon>
        <taxon>Pezizomycotina</taxon>
        <taxon>Eurotiomycetes</taxon>
        <taxon>Chaetothyriomycetidae</taxon>
        <taxon>Chaetothyriales</taxon>
        <taxon>Herpotrichiellaceae</taxon>
        <taxon>Cladophialophora</taxon>
    </lineage>
</organism>
<keyword evidence="3" id="KW-0813">Transport</keyword>
<feature type="transmembrane region" description="Helical" evidence="7">
    <location>
        <begin position="476"/>
        <end position="498"/>
    </location>
</feature>
<feature type="transmembrane region" description="Helical" evidence="7">
    <location>
        <begin position="280"/>
        <end position="303"/>
    </location>
</feature>
<sequence>MAVEDAPSRLDEVSVSGLFEKSYRTTESIMSSLPVPPPQPDHELAAEEAKLASEAKGARVVGDGYDHNSSDEDSIDLHKEIYDTSAIDPILARKMALANNAIDEIGITPWQWKLFFLNGFGYAVDSLLIVCQSIAQPAVAQEFGNPSKHIAGVALASQIGLLVGAAFWGFSADIIGRKWAFNSSLFICAVFVLIAGGMPNYISFCAMVAIYSAGAGGNYILDATNLIEFLPASHYWLVTFMAVWWAVGYAITGFLAWGYMSNYSCDPDATVAECTWDDNWGWRYLHFTCGALVLVAATLRVLVIRMPQTPKWLISQNRDEEVIRTLTTIAQKYNRPLSLTLEKLQAQGRVAHTEKSVFSALRLGQHFSQLFKTRRLAYSTIMIILNWTVIGTVSPLFSIFLPYYLKSRGADTGSSSNYTVWRNYALNQVAGLFGPIIAAGLVELRWFGRRGTLATGAAITTALQFGYTQIKTPAQNVGVSCAISAASNIYYGTIYAYTPEILPAAHRATGYAICVVLNRVGGIVGVLVGSYANVETTAPLFICGALFGTLIILSLLLPFETYGRRTV</sequence>
<comment type="caution">
    <text evidence="9">The sequence shown here is derived from an EMBL/GenBank/DDBJ whole genome shotgun (WGS) entry which is preliminary data.</text>
</comment>
<comment type="subcellular location">
    <subcellularLocation>
        <location evidence="1">Membrane</location>
        <topology evidence="1">Multi-pass membrane protein</topology>
    </subcellularLocation>
</comment>
<dbReference type="CDD" id="cd17316">
    <property type="entry name" value="MFS_SV2_like"/>
    <property type="match status" value="1"/>
</dbReference>
<evidence type="ECO:0000259" key="8">
    <source>
        <dbReference type="PROSITE" id="PS50850"/>
    </source>
</evidence>
<keyword evidence="10" id="KW-1185">Reference proteome</keyword>
<dbReference type="Gene3D" id="1.20.1250.20">
    <property type="entry name" value="MFS general substrate transporter like domains"/>
    <property type="match status" value="1"/>
</dbReference>
<dbReference type="PANTHER" id="PTHR23511">
    <property type="entry name" value="SYNAPTIC VESICLE GLYCOPROTEIN 2"/>
    <property type="match status" value="1"/>
</dbReference>
<keyword evidence="4 7" id="KW-0812">Transmembrane</keyword>
<feature type="transmembrane region" description="Helical" evidence="7">
    <location>
        <begin position="201"/>
        <end position="221"/>
    </location>
</feature>
<dbReference type="SUPFAM" id="SSF103473">
    <property type="entry name" value="MFS general substrate transporter"/>
    <property type="match status" value="1"/>
</dbReference>
<dbReference type="GO" id="GO:0016020">
    <property type="term" value="C:membrane"/>
    <property type="evidence" value="ECO:0007669"/>
    <property type="project" value="UniProtKB-SubCell"/>
</dbReference>
<evidence type="ECO:0000313" key="9">
    <source>
        <dbReference type="EMBL" id="KAJ9604391.1"/>
    </source>
</evidence>
<feature type="transmembrane region" description="Helical" evidence="7">
    <location>
        <begin position="179"/>
        <end position="195"/>
    </location>
</feature>
<feature type="domain" description="Major facilitator superfamily (MFS) profile" evidence="8">
    <location>
        <begin position="111"/>
        <end position="562"/>
    </location>
</feature>
<keyword evidence="6 7" id="KW-0472">Membrane</keyword>
<feature type="transmembrane region" description="Helical" evidence="7">
    <location>
        <begin position="538"/>
        <end position="559"/>
    </location>
</feature>
<protein>
    <recommendedName>
        <fullName evidence="8">Major facilitator superfamily (MFS) profile domain-containing protein</fullName>
    </recommendedName>
</protein>
<keyword evidence="5 7" id="KW-1133">Transmembrane helix</keyword>
<feature type="transmembrane region" description="Helical" evidence="7">
    <location>
        <begin position="114"/>
        <end position="135"/>
    </location>
</feature>
<dbReference type="Proteomes" id="UP001172673">
    <property type="component" value="Unassembled WGS sequence"/>
</dbReference>
<dbReference type="Pfam" id="PF07690">
    <property type="entry name" value="MFS_1"/>
    <property type="match status" value="1"/>
</dbReference>
<evidence type="ECO:0000256" key="3">
    <source>
        <dbReference type="ARBA" id="ARBA00022448"/>
    </source>
</evidence>
<dbReference type="EMBL" id="JAPDRK010000019">
    <property type="protein sequence ID" value="KAJ9604391.1"/>
    <property type="molecule type" value="Genomic_DNA"/>
</dbReference>
<dbReference type="FunFam" id="1.20.1250.20:FF:000171">
    <property type="entry name" value="MFS general substrate transporter"/>
    <property type="match status" value="1"/>
</dbReference>
<name>A0AA38X086_9EURO</name>
<feature type="transmembrane region" description="Helical" evidence="7">
    <location>
        <begin position="150"/>
        <end position="170"/>
    </location>
</feature>
<dbReference type="PANTHER" id="PTHR23511:SF4">
    <property type="entry name" value="MAJOR FACILITATOR SUPERFAMILY (MFS) PROFILE DOMAIN-CONTAINING PROTEIN"/>
    <property type="match status" value="1"/>
</dbReference>
<gene>
    <name evidence="9" type="ORF">H2200_011225</name>
</gene>
<feature type="transmembrane region" description="Helical" evidence="7">
    <location>
        <begin position="376"/>
        <end position="405"/>
    </location>
</feature>
<proteinExistence type="inferred from homology"/>
<dbReference type="GO" id="GO:0022857">
    <property type="term" value="F:transmembrane transporter activity"/>
    <property type="evidence" value="ECO:0007669"/>
    <property type="project" value="InterPro"/>
</dbReference>
<evidence type="ECO:0000256" key="4">
    <source>
        <dbReference type="ARBA" id="ARBA00022692"/>
    </source>
</evidence>
<evidence type="ECO:0000256" key="6">
    <source>
        <dbReference type="ARBA" id="ARBA00023136"/>
    </source>
</evidence>